<dbReference type="eggNOG" id="ENOG502SM1I">
    <property type="taxonomic scope" value="Eukaryota"/>
</dbReference>
<evidence type="ECO:0000256" key="1">
    <source>
        <dbReference type="SAM" id="Coils"/>
    </source>
</evidence>
<feature type="coiled-coil region" evidence="1">
    <location>
        <begin position="32"/>
        <end position="97"/>
    </location>
</feature>
<dbReference type="OMA" id="DVENIWE"/>
<accession>W3X510</accession>
<dbReference type="Gene3D" id="1.20.1170.10">
    <property type="match status" value="1"/>
</dbReference>
<dbReference type="OrthoDB" id="1577640at2759"/>
<dbReference type="Proteomes" id="UP000030651">
    <property type="component" value="Unassembled WGS sequence"/>
</dbReference>
<gene>
    <name evidence="2" type="ORF">PFICI_08031</name>
</gene>
<reference evidence="3" key="1">
    <citation type="journal article" date="2015" name="BMC Genomics">
        <title>Genomic and transcriptomic analysis of the endophytic fungus Pestalotiopsis fici reveals its lifestyle and high potential for synthesis of natural products.</title>
        <authorList>
            <person name="Wang X."/>
            <person name="Zhang X."/>
            <person name="Liu L."/>
            <person name="Xiang M."/>
            <person name="Wang W."/>
            <person name="Sun X."/>
            <person name="Che Y."/>
            <person name="Guo L."/>
            <person name="Liu G."/>
            <person name="Guo L."/>
            <person name="Wang C."/>
            <person name="Yin W.B."/>
            <person name="Stadler M."/>
            <person name="Zhang X."/>
            <person name="Liu X."/>
        </authorList>
    </citation>
    <scope>NUCLEOTIDE SEQUENCE [LARGE SCALE GENOMIC DNA]</scope>
    <source>
        <strain evidence="3">W106-1 / CGMCC3.15140</strain>
    </source>
</reference>
<keyword evidence="1" id="KW-0175">Coiled coil</keyword>
<dbReference type="GeneID" id="19273044"/>
<dbReference type="AlphaFoldDB" id="W3X510"/>
<dbReference type="InParanoid" id="W3X510"/>
<dbReference type="HOGENOM" id="CLU_008751_1_0_1"/>
<keyword evidence="3" id="KW-1185">Reference proteome</keyword>
<proteinExistence type="predicted"/>
<dbReference type="KEGG" id="pfy:PFICI_08031"/>
<evidence type="ECO:0000313" key="2">
    <source>
        <dbReference type="EMBL" id="ETS80502.1"/>
    </source>
</evidence>
<sequence length="1132" mass="126117">MADPVGIVGTAVGIVSLGLQLYDGIATYFDALDGRKDDLASARAQLNSLRESLNTIQSALPSSSTTSTGAGVVPPIVTECKNELDQLEVLLQELVGSSHPSNKLKERIKTLKFPFRRDNLMKLEDRLHKTNSVFQTALSVLNLNKSLDNDRRFANVEAATAHVPTISTNVVQMSADVQDIRTDISQISHNVDNAISTLDSSSSTMTSLAENFATFAPATTLQLGEIHQDMATLALQDDVQELARTSVHNSDILSRVDLSVTQLVATAGQSLPQISNSIASIERHMQSISALEQRLQALSYLEQALDIQDGQAQDNPQLALQRLLAKPSQTREIYDSMSNSLAMTSYHGSSTTATYGWTLNTRSRSQPCSCLYRSNRKSTSRRFGSLWLRTETSHHGHGQDCELSSLNIQKSRRWFGLTAAKPSSFLPWAVRLSFGITTGAGGFSISPGITMRPVVDERQSPVFRILETLQCFLFYQAVDNAELSLALSITKDIILRLYGKKKASAYETDRHGNSAVLIMVNQQLFVETISDFILDLVQAGLPGDVCNFAGSETISTPLSLLAVNGSAIHTKELLPTLYNATSDPEHNDPGFGFEMKELTNYHEPNDPSLKAVYERIRVEIFGCGPLTAAISGRRSAREINDLITANTAREVNFLGQTAWHLAAGTGNTNMARNHAVEYAAAYSGRSCSKGREPVLCSGCSCTSALDVLLRTEGYFDGYLERISRGWWWSLADIFSLGSHSAKRQWLIEIKLRRADLKRLALAYLGAEDIKRYKIDGDRVLDYHGIRVVKCLTNMGIKVPARLQNSFFGLDRYLSVYHMLLRVKELDRNIAQLLFDLGFHDIDEPDELGSNTVMELYAHGRGGAGTLLWFVEHGIDLQRSVSCTTYKGKHTSPLAAHLVSCGWQYHPLSITSEDVRLISTMIPVDGADMCQCFCTETGCTTASIYFHEIWLGIRFIAVARPHIGFWHQQWQTTEDVVSKLAVLFVDHDIDMTSHRHVCLAALRMLTFEALGIRHTCGFRLDSVSDDDVENIWEEDTDLIMRLTELQIEWETSFDDSGMTFDTFLIEKWAPRMEIVFRELDDYELTETERKDAEALGVEWGDTCEAQHDEQDYDIRDPCSLQDYLKAIRKIADE</sequence>
<evidence type="ECO:0008006" key="4">
    <source>
        <dbReference type="Google" id="ProtNLM"/>
    </source>
</evidence>
<dbReference type="RefSeq" id="XP_007834803.1">
    <property type="nucleotide sequence ID" value="XM_007836612.1"/>
</dbReference>
<dbReference type="EMBL" id="KI912113">
    <property type="protein sequence ID" value="ETS80502.1"/>
    <property type="molecule type" value="Genomic_DNA"/>
</dbReference>
<organism evidence="2 3">
    <name type="scientific">Pestalotiopsis fici (strain W106-1 / CGMCC3.15140)</name>
    <dbReference type="NCBI Taxonomy" id="1229662"/>
    <lineage>
        <taxon>Eukaryota</taxon>
        <taxon>Fungi</taxon>
        <taxon>Dikarya</taxon>
        <taxon>Ascomycota</taxon>
        <taxon>Pezizomycotina</taxon>
        <taxon>Sordariomycetes</taxon>
        <taxon>Xylariomycetidae</taxon>
        <taxon>Amphisphaeriales</taxon>
        <taxon>Sporocadaceae</taxon>
        <taxon>Pestalotiopsis</taxon>
    </lineage>
</organism>
<name>W3X510_PESFW</name>
<protein>
    <recommendedName>
        <fullName evidence="4">Fungal N-terminal domain-containing protein</fullName>
    </recommendedName>
</protein>
<evidence type="ECO:0000313" key="3">
    <source>
        <dbReference type="Proteomes" id="UP000030651"/>
    </source>
</evidence>